<dbReference type="PANTHER" id="PTHR11863">
    <property type="entry name" value="STEROL DESATURASE"/>
    <property type="match status" value="1"/>
</dbReference>
<dbReference type="GO" id="GO:0005506">
    <property type="term" value="F:iron ion binding"/>
    <property type="evidence" value="ECO:0007669"/>
    <property type="project" value="InterPro"/>
</dbReference>
<evidence type="ECO:0000256" key="5">
    <source>
        <dbReference type="SAM" id="Phobius"/>
    </source>
</evidence>
<proteinExistence type="predicted"/>
<feature type="transmembrane region" description="Helical" evidence="5">
    <location>
        <begin position="153"/>
        <end position="174"/>
    </location>
</feature>
<gene>
    <name evidence="7" type="ORF">FVF75_00965</name>
</gene>
<name>A0A5D0RQ50_9RHOB</name>
<evidence type="ECO:0000256" key="1">
    <source>
        <dbReference type="ARBA" id="ARBA00004370"/>
    </source>
</evidence>
<keyword evidence="4 5" id="KW-0472">Membrane</keyword>
<evidence type="ECO:0000313" key="7">
    <source>
        <dbReference type="EMBL" id="TYB82788.1"/>
    </source>
</evidence>
<feature type="transmembrane region" description="Helical" evidence="5">
    <location>
        <begin position="90"/>
        <end position="111"/>
    </location>
</feature>
<dbReference type="EMBL" id="VSIY01000003">
    <property type="protein sequence ID" value="TYB82788.1"/>
    <property type="molecule type" value="Genomic_DNA"/>
</dbReference>
<accession>A0A5D0RQ50</accession>
<reference evidence="7 8" key="1">
    <citation type="submission" date="2019-08" db="EMBL/GenBank/DDBJ databases">
        <title>Identification of a novel species of the genus Boseongicola.</title>
        <authorList>
            <person name="Zhang X.-Q."/>
        </authorList>
    </citation>
    <scope>NUCLEOTIDE SEQUENCE [LARGE SCALE GENOMIC DNA]</scope>
    <source>
        <strain evidence="7 8">HY14</strain>
    </source>
</reference>
<evidence type="ECO:0000259" key="6">
    <source>
        <dbReference type="Pfam" id="PF04116"/>
    </source>
</evidence>
<dbReference type="GO" id="GO:0008610">
    <property type="term" value="P:lipid biosynthetic process"/>
    <property type="evidence" value="ECO:0007669"/>
    <property type="project" value="InterPro"/>
</dbReference>
<feature type="domain" description="Fatty acid hydroxylase" evidence="6">
    <location>
        <begin position="98"/>
        <end position="230"/>
    </location>
</feature>
<protein>
    <submittedName>
        <fullName evidence="7">Sterol desaturase family protein</fullName>
    </submittedName>
</protein>
<dbReference type="InterPro" id="IPR050307">
    <property type="entry name" value="Sterol_Desaturase_Related"/>
</dbReference>
<dbReference type="AlphaFoldDB" id="A0A5D0RQ50"/>
<dbReference type="Proteomes" id="UP000322080">
    <property type="component" value="Unassembled WGS sequence"/>
</dbReference>
<feature type="transmembrane region" description="Helical" evidence="5">
    <location>
        <begin position="6"/>
        <end position="33"/>
    </location>
</feature>
<keyword evidence="2 5" id="KW-0812">Transmembrane</keyword>
<dbReference type="InterPro" id="IPR006694">
    <property type="entry name" value="Fatty_acid_hydroxylase"/>
</dbReference>
<evidence type="ECO:0000256" key="4">
    <source>
        <dbReference type="ARBA" id="ARBA00023136"/>
    </source>
</evidence>
<dbReference type="GO" id="GO:0016491">
    <property type="term" value="F:oxidoreductase activity"/>
    <property type="evidence" value="ECO:0007669"/>
    <property type="project" value="InterPro"/>
</dbReference>
<dbReference type="GO" id="GO:0016020">
    <property type="term" value="C:membrane"/>
    <property type="evidence" value="ECO:0007669"/>
    <property type="project" value="UniProtKB-SubCell"/>
</dbReference>
<sequence>MIQTLLTFAAFWAASYALHLAFYFGQGGLMIAINNRHPERRIQPRRRGEKRARVEIIASLKSLVVTSGCVAGGVFLAWNGWTLWGHVELTWFSAIGGFVLSVVVYDAWFYWGHRIMHLPRLYKHHFLHHKSVAPTVWSNYSDTLIDAFAMQSYYLVAPIFLPLAPLVLIAHRLLDHINGQIGHAGFEYFADRTTRFPSPMLCTTFHDQHHEYFNYNFANFFSIWDRLFGTIHPDYDKTVARFEQGSPTKQP</sequence>
<organism evidence="7 8">
    <name type="scientific">Maritimibacter fusiformis</name>
    <dbReference type="NCBI Taxonomy" id="2603819"/>
    <lineage>
        <taxon>Bacteria</taxon>
        <taxon>Pseudomonadati</taxon>
        <taxon>Pseudomonadota</taxon>
        <taxon>Alphaproteobacteria</taxon>
        <taxon>Rhodobacterales</taxon>
        <taxon>Roseobacteraceae</taxon>
        <taxon>Maritimibacter</taxon>
    </lineage>
</organism>
<dbReference type="RefSeq" id="WP_148375879.1">
    <property type="nucleotide sequence ID" value="NZ_VSIY01000003.1"/>
</dbReference>
<comment type="caution">
    <text evidence="7">The sequence shown here is derived from an EMBL/GenBank/DDBJ whole genome shotgun (WGS) entry which is preliminary data.</text>
</comment>
<feature type="transmembrane region" description="Helical" evidence="5">
    <location>
        <begin position="54"/>
        <end position="78"/>
    </location>
</feature>
<evidence type="ECO:0000313" key="8">
    <source>
        <dbReference type="Proteomes" id="UP000322080"/>
    </source>
</evidence>
<dbReference type="Pfam" id="PF04116">
    <property type="entry name" value="FA_hydroxylase"/>
    <property type="match status" value="1"/>
</dbReference>
<comment type="subcellular location">
    <subcellularLocation>
        <location evidence="1">Membrane</location>
    </subcellularLocation>
</comment>
<evidence type="ECO:0000256" key="2">
    <source>
        <dbReference type="ARBA" id="ARBA00022692"/>
    </source>
</evidence>
<keyword evidence="3 5" id="KW-1133">Transmembrane helix</keyword>
<keyword evidence="8" id="KW-1185">Reference proteome</keyword>
<evidence type="ECO:0000256" key="3">
    <source>
        <dbReference type="ARBA" id="ARBA00022989"/>
    </source>
</evidence>